<dbReference type="Proteomes" id="UP000046393">
    <property type="component" value="Unplaced"/>
</dbReference>
<evidence type="ECO:0000256" key="1">
    <source>
        <dbReference type="SAM" id="Phobius"/>
    </source>
</evidence>
<protein>
    <submittedName>
        <fullName evidence="3">DUF5056 domain-containing protein</fullName>
    </submittedName>
</protein>
<evidence type="ECO:0000313" key="2">
    <source>
        <dbReference type="Proteomes" id="UP000046393"/>
    </source>
</evidence>
<reference evidence="3" key="1">
    <citation type="submission" date="2017-02" db="UniProtKB">
        <authorList>
            <consortium name="WormBaseParasite"/>
        </authorList>
    </citation>
    <scope>IDENTIFICATION</scope>
</reference>
<dbReference type="AlphaFoldDB" id="A0A0N5AZ63"/>
<feature type="transmembrane region" description="Helical" evidence="1">
    <location>
        <begin position="43"/>
        <end position="66"/>
    </location>
</feature>
<dbReference type="WBParaSite" id="SMUV_0001028101-mRNA-1">
    <property type="protein sequence ID" value="SMUV_0001028101-mRNA-1"/>
    <property type="gene ID" value="SMUV_0001028101"/>
</dbReference>
<organism evidence="2 3">
    <name type="scientific">Syphacia muris</name>
    <dbReference type="NCBI Taxonomy" id="451379"/>
    <lineage>
        <taxon>Eukaryota</taxon>
        <taxon>Metazoa</taxon>
        <taxon>Ecdysozoa</taxon>
        <taxon>Nematoda</taxon>
        <taxon>Chromadorea</taxon>
        <taxon>Rhabditida</taxon>
        <taxon>Spirurina</taxon>
        <taxon>Oxyuridomorpha</taxon>
        <taxon>Oxyuroidea</taxon>
        <taxon>Oxyuridae</taxon>
        <taxon>Syphacia</taxon>
    </lineage>
</organism>
<evidence type="ECO:0000313" key="3">
    <source>
        <dbReference type="WBParaSite" id="SMUV_0001028101-mRNA-1"/>
    </source>
</evidence>
<name>A0A0N5AZ63_9BILA</name>
<keyword evidence="1" id="KW-1133">Transmembrane helix</keyword>
<proteinExistence type="predicted"/>
<keyword evidence="2" id="KW-1185">Reference proteome</keyword>
<keyword evidence="1" id="KW-0472">Membrane</keyword>
<accession>A0A0N5AZ63</accession>
<sequence length="97" mass="10785">MEKAETQFDQLSSGWERVSEELSDSQLMTVRQSLCFLIADVRWWWWGLVIVVALKALSSGCAAAAGSVARIQQNQRLPVTERYVTVLLGASDDIQVA</sequence>
<keyword evidence="1" id="KW-0812">Transmembrane</keyword>